<reference evidence="3 4" key="1">
    <citation type="submission" date="2020-03" db="EMBL/GenBank/DDBJ databases">
        <title>Soil Listeria distribution.</title>
        <authorList>
            <person name="Liao J."/>
            <person name="Wiedmann M."/>
        </authorList>
    </citation>
    <scope>NUCLEOTIDE SEQUENCE [LARGE SCALE GENOMIC DNA]</scope>
    <source>
        <strain evidence="3 4">FSL L7-0741</strain>
    </source>
</reference>
<dbReference type="Pfam" id="PF18106">
    <property type="entry name" value="Rol_Rep_N"/>
    <property type="match status" value="1"/>
</dbReference>
<dbReference type="Proteomes" id="UP000535908">
    <property type="component" value="Unassembled WGS sequence"/>
</dbReference>
<dbReference type="InterPro" id="IPR040819">
    <property type="entry name" value="Rol_Rep_N"/>
</dbReference>
<accession>A0A7X1CPH0</accession>
<evidence type="ECO:0000313" key="4">
    <source>
        <dbReference type="Proteomes" id="UP000535908"/>
    </source>
</evidence>
<keyword evidence="3" id="KW-0648">Protein biosynthesis</keyword>
<dbReference type="InterPro" id="IPR003491">
    <property type="entry name" value="REP-like_C"/>
</dbReference>
<dbReference type="EMBL" id="JAARWN010000003">
    <property type="protein sequence ID" value="MBC1935947.1"/>
    <property type="molecule type" value="Genomic_DNA"/>
</dbReference>
<evidence type="ECO:0000259" key="1">
    <source>
        <dbReference type="Pfam" id="PF02486"/>
    </source>
</evidence>
<proteinExistence type="predicted"/>
<dbReference type="RefSeq" id="WP_185525793.1">
    <property type="nucleotide sequence ID" value="NZ_JAARWN010000003.1"/>
</dbReference>
<protein>
    <submittedName>
        <fullName evidence="3">Replication initiation factor domain-containing protein</fullName>
    </submittedName>
</protein>
<evidence type="ECO:0000313" key="3">
    <source>
        <dbReference type="EMBL" id="MBC1935947.1"/>
    </source>
</evidence>
<name>A0A7X1CPH0_9LIST</name>
<feature type="domain" description="Replication initiation protein-like C-terminal" evidence="1">
    <location>
        <begin position="116"/>
        <end position="293"/>
    </location>
</feature>
<organism evidence="3 4">
    <name type="scientific">Listeria grandensis</name>
    <dbReference type="NCBI Taxonomy" id="1494963"/>
    <lineage>
        <taxon>Bacteria</taxon>
        <taxon>Bacillati</taxon>
        <taxon>Bacillota</taxon>
        <taxon>Bacilli</taxon>
        <taxon>Bacillales</taxon>
        <taxon>Listeriaceae</taxon>
        <taxon>Listeria</taxon>
    </lineage>
</organism>
<dbReference type="Pfam" id="PF02486">
    <property type="entry name" value="Rep_trans"/>
    <property type="match status" value="1"/>
</dbReference>
<feature type="domain" description="Rolling Circle replication initiation protein N-terminal" evidence="2">
    <location>
        <begin position="8"/>
        <end position="104"/>
    </location>
</feature>
<sequence>MARENISVGIDWLTIVFENLHAKDVFNNILDINELYFDKQPRGIRYKSYTTLYQHGNIQVYADIEPSLNNPKGTGCYLNMSGIGCHQLKIYLDGQKRSWKDFFESCAQQSGKSGFHITRMDVAIDDRNTKPAFTVAQLHRKCEKGESISKSRHHRLQQSSSDKVKSAKTLYIGHRKSNIQYRFYDKDKEQAEKGNFDIEEMGSWKRTEIQLRDEKANMLASEIRSSSKTLRELAFGFLKGNLNFLVENPEQSNKSRWDSCRFWERFLENAEPVKLEIQPTVNTLLDTQDWLLEGGALAALKAFEFLEDKQALGGLQSLESMKKKTQFSTNLSAKIVTHLSMIGKSEFIPLVYEQTKQTEF</sequence>
<comment type="caution">
    <text evidence="3">The sequence shown here is derived from an EMBL/GenBank/DDBJ whole genome shotgun (WGS) entry which is preliminary data.</text>
</comment>
<dbReference type="GO" id="GO:0003743">
    <property type="term" value="F:translation initiation factor activity"/>
    <property type="evidence" value="ECO:0007669"/>
    <property type="project" value="UniProtKB-KW"/>
</dbReference>
<keyword evidence="3" id="KW-0396">Initiation factor</keyword>
<dbReference type="AlphaFoldDB" id="A0A7X1CPH0"/>
<gene>
    <name evidence="3" type="ORF">HCA69_06170</name>
</gene>
<evidence type="ECO:0000259" key="2">
    <source>
        <dbReference type="Pfam" id="PF18106"/>
    </source>
</evidence>